<name>A0ABW9G4V2_9GAMM</name>
<dbReference type="RefSeq" id="WP_408622705.1">
    <property type="nucleotide sequence ID" value="NZ_JBEQCT010000002.1"/>
</dbReference>
<evidence type="ECO:0000313" key="2">
    <source>
        <dbReference type="Proteomes" id="UP001629953"/>
    </source>
</evidence>
<dbReference type="PANTHER" id="PTHR21485">
    <property type="entry name" value="HAD SUPERFAMILY MEMBERS CMAS AND KDSC"/>
    <property type="match status" value="1"/>
</dbReference>
<keyword evidence="1" id="KW-0548">Nucleotidyltransferase</keyword>
<sequence length="229" mass="26616">MKKVNVFLPCRKGSERVPQKNIKSFGGFKNGLIEIKLKQLINSKYIDIIYLTTNDDEILDYAKSLNNQKIILHKRLEELSSSQTSTDDLVAHALDLIKEGDILWTHVTSPFLTADVYDQIIEKYFSEQKNGYDSLMTTNLMHGFFWNKRNPINYDRSIEKWPRTQTIEPIYEINSAVFLTNAKIYQSLNDRIGRIPYLYPLDKIQGFDIDWQDDFNIAQAIIRSGLVSL</sequence>
<dbReference type="Pfam" id="PF02348">
    <property type="entry name" value="CTP_transf_3"/>
    <property type="match status" value="1"/>
</dbReference>
<dbReference type="EC" id="2.7.7.-" evidence="1"/>
<dbReference type="Gene3D" id="3.90.550.10">
    <property type="entry name" value="Spore Coat Polysaccharide Biosynthesis Protein SpsA, Chain A"/>
    <property type="match status" value="1"/>
</dbReference>
<dbReference type="SUPFAM" id="SSF53448">
    <property type="entry name" value="Nucleotide-diphospho-sugar transferases"/>
    <property type="match status" value="1"/>
</dbReference>
<dbReference type="Proteomes" id="UP001629953">
    <property type="component" value="Unassembled WGS sequence"/>
</dbReference>
<proteinExistence type="predicted"/>
<accession>A0ABW9G4V2</accession>
<keyword evidence="2" id="KW-1185">Reference proteome</keyword>
<dbReference type="InterPro" id="IPR050793">
    <property type="entry name" value="CMP-NeuNAc_synthase"/>
</dbReference>
<comment type="caution">
    <text evidence="1">The sequence shown here is derived from an EMBL/GenBank/DDBJ whole genome shotgun (WGS) entry which is preliminary data.</text>
</comment>
<dbReference type="InterPro" id="IPR003329">
    <property type="entry name" value="Cytidylyl_trans"/>
</dbReference>
<gene>
    <name evidence="1" type="ORF">ABUE30_05480</name>
</gene>
<dbReference type="PANTHER" id="PTHR21485:SF6">
    <property type="entry name" value="N-ACYLNEURAMINATE CYTIDYLYLTRANSFERASE-RELATED"/>
    <property type="match status" value="1"/>
</dbReference>
<reference evidence="1 2" key="1">
    <citation type="journal article" date="2013" name="Int. J. Syst. Evol. Microbiol.">
        <title>Celerinatantimonas yamalensis sp. nov., a cold-adapted diazotrophic bacterium from a cold permafrost brine.</title>
        <authorList>
            <person name="Shcherbakova V."/>
            <person name="Chuvilskaya N."/>
            <person name="Rivkina E."/>
            <person name="Demidov N."/>
            <person name="Uchaeva V."/>
            <person name="Suetin S."/>
            <person name="Suzina N."/>
            <person name="Gilichinsky D."/>
        </authorList>
    </citation>
    <scope>NUCLEOTIDE SEQUENCE [LARGE SCALE GENOMIC DNA]</scope>
    <source>
        <strain evidence="1 2">C7</strain>
    </source>
</reference>
<dbReference type="CDD" id="cd02513">
    <property type="entry name" value="CMP-NeuAc_Synthase"/>
    <property type="match status" value="1"/>
</dbReference>
<organism evidence="1 2">
    <name type="scientific">Celerinatantimonas yamalensis</name>
    <dbReference type="NCBI Taxonomy" id="559956"/>
    <lineage>
        <taxon>Bacteria</taxon>
        <taxon>Pseudomonadati</taxon>
        <taxon>Pseudomonadota</taxon>
        <taxon>Gammaproteobacteria</taxon>
        <taxon>Celerinatantimonadaceae</taxon>
        <taxon>Celerinatantimonas</taxon>
    </lineage>
</organism>
<dbReference type="InterPro" id="IPR029044">
    <property type="entry name" value="Nucleotide-diphossugar_trans"/>
</dbReference>
<dbReference type="GO" id="GO:0016779">
    <property type="term" value="F:nucleotidyltransferase activity"/>
    <property type="evidence" value="ECO:0007669"/>
    <property type="project" value="UniProtKB-KW"/>
</dbReference>
<evidence type="ECO:0000313" key="1">
    <source>
        <dbReference type="EMBL" id="MFM2484522.1"/>
    </source>
</evidence>
<keyword evidence="1" id="KW-0808">Transferase</keyword>
<dbReference type="EMBL" id="JBEQCT010000002">
    <property type="protein sequence ID" value="MFM2484522.1"/>
    <property type="molecule type" value="Genomic_DNA"/>
</dbReference>
<protein>
    <submittedName>
        <fullName evidence="1">Acylneuraminate cytidylyltransferase family protein</fullName>
        <ecNumber evidence="1">2.7.7.-</ecNumber>
    </submittedName>
</protein>